<keyword evidence="2" id="KW-1185">Reference proteome</keyword>
<evidence type="ECO:0000313" key="2">
    <source>
        <dbReference type="Proteomes" id="UP001145114"/>
    </source>
</evidence>
<feature type="non-terminal residue" evidence="1">
    <location>
        <position position="422"/>
    </location>
</feature>
<name>A0ACC1HL90_9FUNG</name>
<proteinExistence type="predicted"/>
<reference evidence="1" key="1">
    <citation type="submission" date="2022-06" db="EMBL/GenBank/DDBJ databases">
        <title>Phylogenomic reconstructions and comparative analyses of Kickxellomycotina fungi.</title>
        <authorList>
            <person name="Reynolds N.K."/>
            <person name="Stajich J.E."/>
            <person name="Barry K."/>
            <person name="Grigoriev I.V."/>
            <person name="Crous P."/>
            <person name="Smith M.E."/>
        </authorList>
    </citation>
    <scope>NUCLEOTIDE SEQUENCE</scope>
    <source>
        <strain evidence="1">RSA 2271</strain>
    </source>
</reference>
<protein>
    <submittedName>
        <fullName evidence="1">Cyclin-D-binding Myb-like transcription factor 1</fullName>
    </submittedName>
</protein>
<organism evidence="1 2">
    <name type="scientific">Spiromyces aspiralis</name>
    <dbReference type="NCBI Taxonomy" id="68401"/>
    <lineage>
        <taxon>Eukaryota</taxon>
        <taxon>Fungi</taxon>
        <taxon>Fungi incertae sedis</taxon>
        <taxon>Zoopagomycota</taxon>
        <taxon>Kickxellomycotina</taxon>
        <taxon>Kickxellomycetes</taxon>
        <taxon>Kickxellales</taxon>
        <taxon>Kickxellaceae</taxon>
        <taxon>Spiromyces</taxon>
    </lineage>
</organism>
<comment type="caution">
    <text evidence="1">The sequence shown here is derived from an EMBL/GenBank/DDBJ whole genome shotgun (WGS) entry which is preliminary data.</text>
</comment>
<sequence length="422" mass="48908">MSNKSSAHSKTDRTRKRKRPDPDGRAPPLRGREEILPETNSSGRQDRESNTTTKTVQLKSANEGSKRRWKVTELLAEADSTVALEDGEEDHTPLPENKRRKRAVLWRDEEIKKLHDAFTNFVKTQGYTENEIIQYVFSKEHKKNSEARKVRSKLSAALADAVQERGKASVWARFLRCYHPHRAMGTWTEEEDQILLEMSELEGVTNRMIGEEIGRSFYDVIDRLKVLRSGKAPPHKLIKWTEAETQRLIEGIKKVTTQYGYGPYDSELEFGWSLVAAYVGTRSIPKCITTWKKLVEKGKVKQPASYNRSETRRQVDDIFFSEDQFREFIKRLRESKVERLADIDWHDFLSGGWCPLDFNQCRQWMRLNFHGRLRWKLILLSLEEVLQALEDKRAAGLLRFTGSRSRAKRTGAAGPRSSVLRI</sequence>
<gene>
    <name evidence="1" type="primary">DMTF1_1</name>
    <name evidence="1" type="ORF">EV182_002010</name>
</gene>
<evidence type="ECO:0000313" key="1">
    <source>
        <dbReference type="EMBL" id="KAJ1675064.1"/>
    </source>
</evidence>
<dbReference type="EMBL" id="JAMZIH010005511">
    <property type="protein sequence ID" value="KAJ1675064.1"/>
    <property type="molecule type" value="Genomic_DNA"/>
</dbReference>
<dbReference type="Proteomes" id="UP001145114">
    <property type="component" value="Unassembled WGS sequence"/>
</dbReference>
<accession>A0ACC1HL90</accession>